<dbReference type="InterPro" id="IPR036047">
    <property type="entry name" value="F-box-like_dom_sf"/>
</dbReference>
<dbReference type="Gene3D" id="1.20.1280.50">
    <property type="match status" value="1"/>
</dbReference>
<dbReference type="AlphaFoldDB" id="A0A2P5FUQ8"/>
<gene>
    <name evidence="2" type="ORF">TorRG33x02_028480</name>
</gene>
<dbReference type="InterPro" id="IPR050796">
    <property type="entry name" value="SCF_F-box_component"/>
</dbReference>
<name>A0A2P5FUQ8_TREOI</name>
<protein>
    <submittedName>
        <fullName evidence="2">F-box domain containing protein</fullName>
    </submittedName>
</protein>
<accession>A0A2P5FUQ8</accession>
<dbReference type="Proteomes" id="UP000237000">
    <property type="component" value="Unassembled WGS sequence"/>
</dbReference>
<dbReference type="InterPro" id="IPR001810">
    <property type="entry name" value="F-box_dom"/>
</dbReference>
<dbReference type="InParanoid" id="A0A2P5FUQ8"/>
<sequence length="288" mass="32643">MARGKLPNLPKDMAAEIMSRVPPLSVIQCKLVSKSWYTLIKSLVNDPSFVAKHLRTTTNDDDLSFLTLAFSYLNLPLYPSLDDQPPYYQPAALLPEPLFPDDFILAEELGCDARAYYYKLVKSGVIKLGYTIWTLILGERLPSLGRLSSNFEILKPSLHKVISLGMWNESIALFFYSSERVGERTIQVWIMDDCSGSTKGPSSWIKQLSVGPFIGITCLLTFWKTDELLMEVDGDGKLVSYNLHTNKLRKLAINAVVKMRNEELDISIYKESSFSSRMETSCVLENWF</sequence>
<dbReference type="OrthoDB" id="1644187at2759"/>
<comment type="caution">
    <text evidence="2">The sequence shown here is derived from an EMBL/GenBank/DDBJ whole genome shotgun (WGS) entry which is preliminary data.</text>
</comment>
<dbReference type="Pfam" id="PF00646">
    <property type="entry name" value="F-box"/>
    <property type="match status" value="1"/>
</dbReference>
<evidence type="ECO:0000259" key="1">
    <source>
        <dbReference type="PROSITE" id="PS50181"/>
    </source>
</evidence>
<dbReference type="PANTHER" id="PTHR31672">
    <property type="entry name" value="BNACNNG10540D PROTEIN"/>
    <property type="match status" value="1"/>
</dbReference>
<dbReference type="PROSITE" id="PS50181">
    <property type="entry name" value="FBOX"/>
    <property type="match status" value="1"/>
</dbReference>
<evidence type="ECO:0000313" key="3">
    <source>
        <dbReference type="Proteomes" id="UP000237000"/>
    </source>
</evidence>
<evidence type="ECO:0000313" key="2">
    <source>
        <dbReference type="EMBL" id="POO01541.1"/>
    </source>
</evidence>
<organism evidence="2 3">
    <name type="scientific">Trema orientale</name>
    <name type="common">Charcoal tree</name>
    <name type="synonym">Celtis orientalis</name>
    <dbReference type="NCBI Taxonomy" id="63057"/>
    <lineage>
        <taxon>Eukaryota</taxon>
        <taxon>Viridiplantae</taxon>
        <taxon>Streptophyta</taxon>
        <taxon>Embryophyta</taxon>
        <taxon>Tracheophyta</taxon>
        <taxon>Spermatophyta</taxon>
        <taxon>Magnoliopsida</taxon>
        <taxon>eudicotyledons</taxon>
        <taxon>Gunneridae</taxon>
        <taxon>Pentapetalae</taxon>
        <taxon>rosids</taxon>
        <taxon>fabids</taxon>
        <taxon>Rosales</taxon>
        <taxon>Cannabaceae</taxon>
        <taxon>Trema</taxon>
    </lineage>
</organism>
<dbReference type="EMBL" id="JXTC01000008">
    <property type="protein sequence ID" value="POO01541.1"/>
    <property type="molecule type" value="Genomic_DNA"/>
</dbReference>
<proteinExistence type="predicted"/>
<reference evidence="3" key="1">
    <citation type="submission" date="2016-06" db="EMBL/GenBank/DDBJ databases">
        <title>Parallel loss of symbiosis genes in relatives of nitrogen-fixing non-legume Parasponia.</title>
        <authorList>
            <person name="Van Velzen R."/>
            <person name="Holmer R."/>
            <person name="Bu F."/>
            <person name="Rutten L."/>
            <person name="Van Zeijl A."/>
            <person name="Liu W."/>
            <person name="Santuari L."/>
            <person name="Cao Q."/>
            <person name="Sharma T."/>
            <person name="Shen D."/>
            <person name="Roswanjaya Y."/>
            <person name="Wardhani T."/>
            <person name="Kalhor M.S."/>
            <person name="Jansen J."/>
            <person name="Van den Hoogen J."/>
            <person name="Gungor B."/>
            <person name="Hartog M."/>
            <person name="Hontelez J."/>
            <person name="Verver J."/>
            <person name="Yang W.-C."/>
            <person name="Schijlen E."/>
            <person name="Repin R."/>
            <person name="Schilthuizen M."/>
            <person name="Schranz E."/>
            <person name="Heidstra R."/>
            <person name="Miyata K."/>
            <person name="Fedorova E."/>
            <person name="Kohlen W."/>
            <person name="Bisseling T."/>
            <person name="Smit S."/>
            <person name="Geurts R."/>
        </authorList>
    </citation>
    <scope>NUCLEOTIDE SEQUENCE [LARGE SCALE GENOMIC DNA]</scope>
    <source>
        <strain evidence="3">cv. RG33-2</strain>
    </source>
</reference>
<keyword evidence="3" id="KW-1185">Reference proteome</keyword>
<dbReference type="SMART" id="SM00256">
    <property type="entry name" value="FBOX"/>
    <property type="match status" value="1"/>
</dbReference>
<feature type="domain" description="F-box" evidence="1">
    <location>
        <begin position="3"/>
        <end position="52"/>
    </location>
</feature>
<dbReference type="PANTHER" id="PTHR31672:SF13">
    <property type="entry name" value="F-BOX PROTEIN CPR30-LIKE"/>
    <property type="match status" value="1"/>
</dbReference>
<dbReference type="SUPFAM" id="SSF81383">
    <property type="entry name" value="F-box domain"/>
    <property type="match status" value="1"/>
</dbReference>